<dbReference type="EMBL" id="JARK01001499">
    <property type="protein sequence ID" value="EYB95186.1"/>
    <property type="molecule type" value="Genomic_DNA"/>
</dbReference>
<dbReference type="InterPro" id="IPR036397">
    <property type="entry name" value="RNaseH_sf"/>
</dbReference>
<comment type="caution">
    <text evidence="1">The sequence shown here is derived from an EMBL/GenBank/DDBJ whole genome shotgun (WGS) entry which is preliminary data.</text>
</comment>
<gene>
    <name evidence="1" type="primary">Acey_s0163.g3510</name>
    <name evidence="1" type="ORF">Y032_0163g3510</name>
</gene>
<name>A0A016SXT4_9BILA</name>
<proteinExistence type="predicted"/>
<evidence type="ECO:0000313" key="2">
    <source>
        <dbReference type="Proteomes" id="UP000024635"/>
    </source>
</evidence>
<dbReference type="STRING" id="53326.A0A016SXT4"/>
<sequence length="114" mass="13392">MLPKPSQARLEKCRRLRKIFKVCGIEDVPWTDEKNFAIEVAYNSQNESRLISPSQRHSSDCERRVVTKSLFARRVMVWEGVTAKAKTPLVFIEENFEIDAKFYQDKTLRKVLFP</sequence>
<accession>A0A016SXT4</accession>
<dbReference type="PANTHER" id="PTHR46068">
    <property type="entry name" value="PROTEIN CBG27172"/>
    <property type="match status" value="1"/>
</dbReference>
<protein>
    <submittedName>
        <fullName evidence="1">Uncharacterized protein</fullName>
    </submittedName>
</protein>
<dbReference type="GO" id="GO:0003676">
    <property type="term" value="F:nucleic acid binding"/>
    <property type="evidence" value="ECO:0007669"/>
    <property type="project" value="InterPro"/>
</dbReference>
<dbReference type="Gene3D" id="3.30.420.10">
    <property type="entry name" value="Ribonuclease H-like superfamily/Ribonuclease H"/>
    <property type="match status" value="1"/>
</dbReference>
<dbReference type="OrthoDB" id="5871256at2759"/>
<keyword evidence="2" id="KW-1185">Reference proteome</keyword>
<dbReference type="Proteomes" id="UP000024635">
    <property type="component" value="Unassembled WGS sequence"/>
</dbReference>
<reference evidence="2" key="1">
    <citation type="journal article" date="2015" name="Nat. Genet.">
        <title>The genome and transcriptome of the zoonotic hookworm Ancylostoma ceylanicum identify infection-specific gene families.</title>
        <authorList>
            <person name="Schwarz E.M."/>
            <person name="Hu Y."/>
            <person name="Antoshechkin I."/>
            <person name="Miller M.M."/>
            <person name="Sternberg P.W."/>
            <person name="Aroian R.V."/>
        </authorList>
    </citation>
    <scope>NUCLEOTIDE SEQUENCE</scope>
    <source>
        <strain evidence="2">HY135</strain>
    </source>
</reference>
<dbReference type="AlphaFoldDB" id="A0A016SXT4"/>
<dbReference type="PANTHER" id="PTHR46068:SF1">
    <property type="entry name" value="TRANSPOSASE IS30-LIKE HTH DOMAIN-CONTAINING PROTEIN"/>
    <property type="match status" value="1"/>
</dbReference>
<evidence type="ECO:0000313" key="1">
    <source>
        <dbReference type="EMBL" id="EYB95186.1"/>
    </source>
</evidence>
<organism evidence="1 2">
    <name type="scientific">Ancylostoma ceylanicum</name>
    <dbReference type="NCBI Taxonomy" id="53326"/>
    <lineage>
        <taxon>Eukaryota</taxon>
        <taxon>Metazoa</taxon>
        <taxon>Ecdysozoa</taxon>
        <taxon>Nematoda</taxon>
        <taxon>Chromadorea</taxon>
        <taxon>Rhabditida</taxon>
        <taxon>Rhabditina</taxon>
        <taxon>Rhabditomorpha</taxon>
        <taxon>Strongyloidea</taxon>
        <taxon>Ancylostomatidae</taxon>
        <taxon>Ancylostomatinae</taxon>
        <taxon>Ancylostoma</taxon>
    </lineage>
</organism>